<dbReference type="GeneID" id="24137083"/>
<dbReference type="Proteomes" id="UP000030745">
    <property type="component" value="Unassembled WGS sequence"/>
</dbReference>
<evidence type="ECO:0000313" key="2">
    <source>
        <dbReference type="Proteomes" id="UP000030745"/>
    </source>
</evidence>
<gene>
    <name evidence="1" type="ORF">SPRG_15347</name>
</gene>
<evidence type="ECO:0000313" key="1">
    <source>
        <dbReference type="EMBL" id="KDO18468.1"/>
    </source>
</evidence>
<dbReference type="RefSeq" id="XP_012210828.1">
    <property type="nucleotide sequence ID" value="XM_012355438.1"/>
</dbReference>
<dbReference type="AlphaFoldDB" id="A0A067BJU8"/>
<dbReference type="OrthoDB" id="203476at2759"/>
<protein>
    <submittedName>
        <fullName evidence="1">Uncharacterized protein</fullName>
    </submittedName>
</protein>
<dbReference type="OMA" id="DCTDHRF"/>
<keyword evidence="2" id="KW-1185">Reference proteome</keyword>
<dbReference type="VEuPathDB" id="FungiDB:SPRG_15347"/>
<sequence length="232" mass="26059">MNNKSTLDDYDAILDPRLVQAVRKRVASCRKADFIDVLGSHLLRSRLPLSPQCDVDTVQAFRDAVREDIMLNGVRFVGDHRTEAFVAAVKRIVQKFVPKDQCLEASDRIMRRCSRTHSGTDSYFALQELFGTTGLLIKPRPGGTPPLDISLGRDKTGSFKCRISAANLYAIYRHDDIEQLLTHSDHTLAPLVEIDTVIVEVMSFATGAMSRTLSLRTPEPQEYLHAEVQELF</sequence>
<organism evidence="1 2">
    <name type="scientific">Saprolegnia parasitica (strain CBS 223.65)</name>
    <dbReference type="NCBI Taxonomy" id="695850"/>
    <lineage>
        <taxon>Eukaryota</taxon>
        <taxon>Sar</taxon>
        <taxon>Stramenopiles</taxon>
        <taxon>Oomycota</taxon>
        <taxon>Saprolegniomycetes</taxon>
        <taxon>Saprolegniales</taxon>
        <taxon>Saprolegniaceae</taxon>
        <taxon>Saprolegnia</taxon>
    </lineage>
</organism>
<accession>A0A067BJU8</accession>
<dbReference type="EMBL" id="KK583432">
    <property type="protein sequence ID" value="KDO18468.1"/>
    <property type="molecule type" value="Genomic_DNA"/>
</dbReference>
<proteinExistence type="predicted"/>
<reference evidence="1 2" key="1">
    <citation type="journal article" date="2013" name="PLoS Genet.">
        <title>Distinctive expansion of potential virulence genes in the genome of the oomycete fish pathogen Saprolegnia parasitica.</title>
        <authorList>
            <person name="Jiang R.H."/>
            <person name="de Bruijn I."/>
            <person name="Haas B.J."/>
            <person name="Belmonte R."/>
            <person name="Lobach L."/>
            <person name="Christie J."/>
            <person name="van den Ackerveken G."/>
            <person name="Bottin A."/>
            <person name="Bulone V."/>
            <person name="Diaz-Moreno S.M."/>
            <person name="Dumas B."/>
            <person name="Fan L."/>
            <person name="Gaulin E."/>
            <person name="Govers F."/>
            <person name="Grenville-Briggs L.J."/>
            <person name="Horner N.R."/>
            <person name="Levin J.Z."/>
            <person name="Mammella M."/>
            <person name="Meijer H.J."/>
            <person name="Morris P."/>
            <person name="Nusbaum C."/>
            <person name="Oome S."/>
            <person name="Phillips A.J."/>
            <person name="van Rooyen D."/>
            <person name="Rzeszutek E."/>
            <person name="Saraiva M."/>
            <person name="Secombes C.J."/>
            <person name="Seidl M.F."/>
            <person name="Snel B."/>
            <person name="Stassen J.H."/>
            <person name="Sykes S."/>
            <person name="Tripathy S."/>
            <person name="van den Berg H."/>
            <person name="Vega-Arreguin J.C."/>
            <person name="Wawra S."/>
            <person name="Young S.K."/>
            <person name="Zeng Q."/>
            <person name="Dieguez-Uribeondo J."/>
            <person name="Russ C."/>
            <person name="Tyler B.M."/>
            <person name="van West P."/>
        </authorList>
    </citation>
    <scope>NUCLEOTIDE SEQUENCE [LARGE SCALE GENOMIC DNA]</scope>
    <source>
        <strain evidence="1 2">CBS 223.65</strain>
    </source>
</reference>
<name>A0A067BJU8_SAPPC</name>
<dbReference type="KEGG" id="spar:SPRG_15347"/>